<protein>
    <recommendedName>
        <fullName evidence="1">Alpha/beta hydrolase fold-5 domain-containing protein</fullName>
    </recommendedName>
</protein>
<dbReference type="InterPro" id="IPR029059">
    <property type="entry name" value="AB_hydrolase_5"/>
</dbReference>
<dbReference type="GO" id="GO:0016787">
    <property type="term" value="F:hydrolase activity"/>
    <property type="evidence" value="ECO:0007669"/>
    <property type="project" value="InterPro"/>
</dbReference>
<accession>A0A7S2PDM3</accession>
<proteinExistence type="predicted"/>
<evidence type="ECO:0000259" key="1">
    <source>
        <dbReference type="Pfam" id="PF12695"/>
    </source>
</evidence>
<dbReference type="AlphaFoldDB" id="A0A7S2PDM3"/>
<dbReference type="InterPro" id="IPR029058">
    <property type="entry name" value="AB_hydrolase_fold"/>
</dbReference>
<dbReference type="EMBL" id="HBGY01022482">
    <property type="protein sequence ID" value="CAD9593479.1"/>
    <property type="molecule type" value="Transcribed_RNA"/>
</dbReference>
<dbReference type="SUPFAM" id="SSF53474">
    <property type="entry name" value="alpha/beta-Hydrolases"/>
    <property type="match status" value="1"/>
</dbReference>
<dbReference type="Pfam" id="PF12695">
    <property type="entry name" value="Abhydrolase_5"/>
    <property type="match status" value="1"/>
</dbReference>
<reference evidence="2" key="1">
    <citation type="submission" date="2021-01" db="EMBL/GenBank/DDBJ databases">
        <authorList>
            <person name="Corre E."/>
            <person name="Pelletier E."/>
            <person name="Niang G."/>
            <person name="Scheremetjew M."/>
            <person name="Finn R."/>
            <person name="Kale V."/>
            <person name="Holt S."/>
            <person name="Cochrane G."/>
            <person name="Meng A."/>
            <person name="Brown T."/>
            <person name="Cohen L."/>
        </authorList>
    </citation>
    <scope>NUCLEOTIDE SEQUENCE</scope>
    <source>
        <strain evidence="2">B650</strain>
    </source>
</reference>
<feature type="domain" description="Alpha/beta hydrolase fold-5" evidence="1">
    <location>
        <begin position="49"/>
        <end position="233"/>
    </location>
</feature>
<evidence type="ECO:0000313" key="2">
    <source>
        <dbReference type="EMBL" id="CAD9593479.1"/>
    </source>
</evidence>
<gene>
    <name evidence="2" type="ORF">LDAN0321_LOCUS14208</name>
</gene>
<sequence>MQWPALEEAAKLHKQLVKDGRIVIEKKYDLYLPPIASSSPKSCDKDVGFIYIPGALIDHVAYSSVAAKLSHKGAFVAVLNLEPTRLATDESVSVGDISKMMEDINVKYGVSRWVLGGHSLGAFHACTLIQEHYEILGVSKLVLMGMYNAYSCDLSEIPVNVLIIHASEDGFKCASKKDEKEFQAKMPPSLPSSGGFTIYKMIQGGNHTSFASYPHQTFPKMDGNRLISLEEQHNFCVEWIFEFLS</sequence>
<dbReference type="Gene3D" id="3.40.50.1820">
    <property type="entry name" value="alpha/beta hydrolase"/>
    <property type="match status" value="1"/>
</dbReference>
<organism evidence="2">
    <name type="scientific">Leptocylindrus danicus</name>
    <dbReference type="NCBI Taxonomy" id="163516"/>
    <lineage>
        <taxon>Eukaryota</taxon>
        <taxon>Sar</taxon>
        <taxon>Stramenopiles</taxon>
        <taxon>Ochrophyta</taxon>
        <taxon>Bacillariophyta</taxon>
        <taxon>Coscinodiscophyceae</taxon>
        <taxon>Chaetocerotophycidae</taxon>
        <taxon>Leptocylindrales</taxon>
        <taxon>Leptocylindraceae</taxon>
        <taxon>Leptocylindrus</taxon>
    </lineage>
</organism>
<name>A0A7S2PDM3_9STRA</name>